<sequence>MTTTRGPRDDLLDVAGLRVGHHHALTDDVTVAEGDRPGTGTATGTTVVLAPEGAVAAVDVRGGGPGTRETDALDPANSVHHVHAVVLGGGSAFGLAAADGVMRRLEETGHGLAMGAGVVPLVPAAVVFDLPVGDWQRRPDADFGYLAARDASSTDFARGSVGAGTGARAGALKGGVGSASLVLGEGPAAGVTVAALMVANPVGSVVDPRTGLPWGVGTDGAESFGLRAPGAAEVERYRELAAKGTLLNTTIGVVATDAALDRDGCRRVATAGHDGIARAVRPAHSPLDGDTIFALATGRVRPETGPVPPGFAPELAVRAAVAEAAAVVVERAIVDAVLSATTVAGIPAYRDVFPDAVT</sequence>
<dbReference type="Pfam" id="PF03576">
    <property type="entry name" value="Peptidase_S58"/>
    <property type="match status" value="1"/>
</dbReference>
<reference evidence="2 3" key="1">
    <citation type="submission" date="2018-07" db="EMBL/GenBank/DDBJ databases">
        <title>Genome sequence of Rhodococcus rhodnii ATCC 35071 from Rhodnius prolixus.</title>
        <authorList>
            <person name="Patel V."/>
            <person name="Vogel K.J."/>
        </authorList>
    </citation>
    <scope>NUCLEOTIDE SEQUENCE [LARGE SCALE GENOMIC DNA]</scope>
    <source>
        <strain evidence="2 3">ATCC 35071</strain>
    </source>
</reference>
<proteinExistence type="inferred from homology"/>
<dbReference type="AlphaFoldDB" id="A0A6P2CGU8"/>
<dbReference type="PANTHER" id="PTHR36512">
    <property type="entry name" value="D-AMINOPEPTIDASE"/>
    <property type="match status" value="1"/>
</dbReference>
<comment type="similarity">
    <text evidence="1">Belongs to the peptidase S58 family.</text>
</comment>
<dbReference type="EMBL" id="QRCM01000001">
    <property type="protein sequence ID" value="TXG91613.1"/>
    <property type="molecule type" value="Genomic_DNA"/>
</dbReference>
<dbReference type="InterPro" id="IPR016117">
    <property type="entry name" value="ArgJ-like_dom_sf"/>
</dbReference>
<protein>
    <submittedName>
        <fullName evidence="2">Peptidase S58 family protein</fullName>
    </submittedName>
</protein>
<dbReference type="PANTHER" id="PTHR36512:SF3">
    <property type="entry name" value="BLR5678 PROTEIN"/>
    <property type="match status" value="1"/>
</dbReference>
<organism evidence="2 3">
    <name type="scientific">Rhodococcus rhodnii</name>
    <dbReference type="NCBI Taxonomy" id="38312"/>
    <lineage>
        <taxon>Bacteria</taxon>
        <taxon>Bacillati</taxon>
        <taxon>Actinomycetota</taxon>
        <taxon>Actinomycetes</taxon>
        <taxon>Mycobacteriales</taxon>
        <taxon>Nocardiaceae</taxon>
        <taxon>Rhodococcus</taxon>
    </lineage>
</organism>
<dbReference type="GO" id="GO:0004177">
    <property type="term" value="F:aminopeptidase activity"/>
    <property type="evidence" value="ECO:0007669"/>
    <property type="project" value="TreeGrafter"/>
</dbReference>
<dbReference type="Gene3D" id="3.60.70.12">
    <property type="entry name" value="L-amino peptidase D-ALA esterase/amidase"/>
    <property type="match status" value="1"/>
</dbReference>
<gene>
    <name evidence="2" type="ORF">DW322_17180</name>
</gene>
<evidence type="ECO:0000313" key="3">
    <source>
        <dbReference type="Proteomes" id="UP000471120"/>
    </source>
</evidence>
<dbReference type="InterPro" id="IPR005321">
    <property type="entry name" value="Peptidase_S58_DmpA"/>
</dbReference>
<dbReference type="Proteomes" id="UP000471120">
    <property type="component" value="Unassembled WGS sequence"/>
</dbReference>
<dbReference type="CDD" id="cd02252">
    <property type="entry name" value="nylC_like"/>
    <property type="match status" value="1"/>
</dbReference>
<dbReference type="SUPFAM" id="SSF56266">
    <property type="entry name" value="DmpA/ArgJ-like"/>
    <property type="match status" value="1"/>
</dbReference>
<name>A0A6P2CGU8_9NOCA</name>
<evidence type="ECO:0000313" key="2">
    <source>
        <dbReference type="EMBL" id="TXG91613.1"/>
    </source>
</evidence>
<comment type="caution">
    <text evidence="2">The sequence shown here is derived from an EMBL/GenBank/DDBJ whole genome shotgun (WGS) entry which is preliminary data.</text>
</comment>
<dbReference type="RefSeq" id="WP_010839548.1">
    <property type="nucleotide sequence ID" value="NZ_QRCM01000001.1"/>
</dbReference>
<evidence type="ECO:0000256" key="1">
    <source>
        <dbReference type="ARBA" id="ARBA00007068"/>
    </source>
</evidence>
<accession>A0A6P2CGU8</accession>